<evidence type="ECO:0000256" key="3">
    <source>
        <dbReference type="ARBA" id="ARBA00023316"/>
    </source>
</evidence>
<dbReference type="CDD" id="cd00118">
    <property type="entry name" value="LysM"/>
    <property type="match status" value="1"/>
</dbReference>
<feature type="domain" description="LysM" evidence="6">
    <location>
        <begin position="1"/>
        <end position="41"/>
    </location>
</feature>
<dbReference type="PROSITE" id="PS50911">
    <property type="entry name" value="CHAP"/>
    <property type="match status" value="1"/>
</dbReference>
<comment type="caution">
    <text evidence="7">The sequence shown here is derived from an EMBL/GenBank/DDBJ whole genome shotgun (WGS) entry which is preliminary data.</text>
</comment>
<dbReference type="InterPro" id="IPR007921">
    <property type="entry name" value="CHAP_dom"/>
</dbReference>
<organism evidence="7 8">
    <name type="scientific">Staphylococcus argensis</name>
    <dbReference type="NCBI Taxonomy" id="1607738"/>
    <lineage>
        <taxon>Bacteria</taxon>
        <taxon>Bacillati</taxon>
        <taxon>Bacillota</taxon>
        <taxon>Bacilli</taxon>
        <taxon>Bacillales</taxon>
        <taxon>Staphylococcaceae</taxon>
        <taxon>Staphylococcus</taxon>
    </lineage>
</organism>
<keyword evidence="8" id="KW-1185">Reference proteome</keyword>
<protein>
    <submittedName>
        <fullName evidence="7">CHAP domain-containing protein</fullName>
    </submittedName>
</protein>
<dbReference type="PROSITE" id="PS51782">
    <property type="entry name" value="LYSM"/>
    <property type="match status" value="1"/>
</dbReference>
<dbReference type="SUPFAM" id="SSF54001">
    <property type="entry name" value="Cysteine proteinases"/>
    <property type="match status" value="1"/>
</dbReference>
<keyword evidence="2" id="KW-0378">Hydrolase</keyword>
<dbReference type="Pfam" id="PF01476">
    <property type="entry name" value="LysM"/>
    <property type="match status" value="1"/>
</dbReference>
<dbReference type="GO" id="GO:0016787">
    <property type="term" value="F:hydrolase activity"/>
    <property type="evidence" value="ECO:0007669"/>
    <property type="project" value="UniProtKB-KW"/>
</dbReference>
<dbReference type="SMART" id="SM00257">
    <property type="entry name" value="LysM"/>
    <property type="match status" value="1"/>
</dbReference>
<dbReference type="Proteomes" id="UP000242712">
    <property type="component" value="Unassembled WGS sequence"/>
</dbReference>
<name>A0A2K4FA29_9STAP</name>
<feature type="non-terminal residue" evidence="7">
    <location>
        <position position="1"/>
    </location>
</feature>
<dbReference type="InterPro" id="IPR038765">
    <property type="entry name" value="Papain-like_cys_pep_sf"/>
</dbReference>
<dbReference type="EMBL" id="PPPX01000019">
    <property type="protein sequence ID" value="POA08126.1"/>
    <property type="molecule type" value="Genomic_DNA"/>
</dbReference>
<evidence type="ECO:0000256" key="2">
    <source>
        <dbReference type="ARBA" id="ARBA00022801"/>
    </source>
</evidence>
<dbReference type="Gene3D" id="3.10.350.10">
    <property type="entry name" value="LysM domain"/>
    <property type="match status" value="1"/>
</dbReference>
<sequence>IKNGDTLGGIANKFKTTTSYLQELNKIKNPNTIQAGKTIKVPKQGTTKPSKKKKPSKTNTNSKLKYLNSLVGKGIDFDNAYGYQCVDVANHYWAHLFNHGLKGNAIDIPNANNFKGEAKVYNNTPNFEAKPGDLVVFTNGQKYGSGFGHVAVVTNGNVDGNLQKFESLEQNWYGGGLNKTEKAHKVTHNYESQMVFIRPLK</sequence>
<accession>A0A2K4FA29</accession>
<dbReference type="Pfam" id="PF05257">
    <property type="entry name" value="CHAP"/>
    <property type="match status" value="1"/>
</dbReference>
<evidence type="ECO:0000256" key="1">
    <source>
        <dbReference type="ARBA" id="ARBA00022729"/>
    </source>
</evidence>
<proteinExistence type="predicted"/>
<dbReference type="SUPFAM" id="SSF54106">
    <property type="entry name" value="LysM domain"/>
    <property type="match status" value="1"/>
</dbReference>
<dbReference type="OrthoDB" id="2195319at2"/>
<dbReference type="InterPro" id="IPR018392">
    <property type="entry name" value="LysM"/>
</dbReference>
<feature type="domain" description="Peptidase C51" evidence="5">
    <location>
        <begin position="60"/>
        <end position="198"/>
    </location>
</feature>
<dbReference type="InterPro" id="IPR036779">
    <property type="entry name" value="LysM_dom_sf"/>
</dbReference>
<evidence type="ECO:0000256" key="4">
    <source>
        <dbReference type="SAM" id="MobiDB-lite"/>
    </source>
</evidence>
<dbReference type="GO" id="GO:0071555">
    <property type="term" value="P:cell wall organization"/>
    <property type="evidence" value="ECO:0007669"/>
    <property type="project" value="UniProtKB-KW"/>
</dbReference>
<dbReference type="Gene3D" id="3.90.1720.10">
    <property type="entry name" value="endopeptidase domain like (from Nostoc punctiforme)"/>
    <property type="match status" value="1"/>
</dbReference>
<evidence type="ECO:0000259" key="5">
    <source>
        <dbReference type="PROSITE" id="PS50911"/>
    </source>
</evidence>
<reference evidence="7 8" key="1">
    <citation type="submission" date="2017-08" db="EMBL/GenBank/DDBJ databases">
        <title>Draft genome sequences of 64 type strains of genus Staph aureus.</title>
        <authorList>
            <person name="Cole K."/>
            <person name="Golubchik T."/>
            <person name="Russell J."/>
            <person name="Foster D."/>
            <person name="Llewelyn M."/>
            <person name="Wilson D."/>
            <person name="Crook D."/>
            <person name="Paul J."/>
        </authorList>
    </citation>
    <scope>NUCLEOTIDE SEQUENCE [LARGE SCALE GENOMIC DNA]</scope>
    <source>
        <strain evidence="7 8">DSM 29875</strain>
    </source>
</reference>
<dbReference type="AlphaFoldDB" id="A0A2K4FA29"/>
<feature type="region of interest" description="Disordered" evidence="4">
    <location>
        <begin position="36"/>
        <end position="61"/>
    </location>
</feature>
<keyword evidence="1" id="KW-0732">Signal</keyword>
<evidence type="ECO:0000313" key="7">
    <source>
        <dbReference type="EMBL" id="POA08126.1"/>
    </source>
</evidence>
<evidence type="ECO:0000259" key="6">
    <source>
        <dbReference type="PROSITE" id="PS51782"/>
    </source>
</evidence>
<evidence type="ECO:0000313" key="8">
    <source>
        <dbReference type="Proteomes" id="UP000242712"/>
    </source>
</evidence>
<gene>
    <name evidence="7" type="ORF">CD039_11750</name>
</gene>
<keyword evidence="3" id="KW-0961">Cell wall biogenesis/degradation</keyword>